<feature type="compositionally biased region" description="Low complexity" evidence="1">
    <location>
        <begin position="67"/>
        <end position="78"/>
    </location>
</feature>
<protein>
    <submittedName>
        <fullName evidence="3">Arsenite oxidase large subunit</fullName>
    </submittedName>
</protein>
<dbReference type="GO" id="GO:0051536">
    <property type="term" value="F:iron-sulfur cluster binding"/>
    <property type="evidence" value="ECO:0007669"/>
    <property type="project" value="InterPro"/>
</dbReference>
<dbReference type="AlphaFoldDB" id="E5AK87"/>
<dbReference type="EMBL" id="FR682560">
    <property type="protein sequence ID" value="CBW47101.1"/>
    <property type="molecule type" value="Genomic_DNA"/>
</dbReference>
<feature type="compositionally biased region" description="Basic and acidic residues" evidence="1">
    <location>
        <begin position="393"/>
        <end position="402"/>
    </location>
</feature>
<dbReference type="InterPro" id="IPR041632">
    <property type="entry name" value="AioA/IdrA_3Fe-4S"/>
</dbReference>
<feature type="compositionally biased region" description="Basic and acidic residues" evidence="1">
    <location>
        <begin position="39"/>
        <end position="50"/>
    </location>
</feature>
<organism evidence="3">
    <name type="scientific">uncultured Alphaproteobacteria bacterium</name>
    <dbReference type="NCBI Taxonomy" id="91750"/>
    <lineage>
        <taxon>Bacteria</taxon>
        <taxon>Pseudomonadati</taxon>
        <taxon>Pseudomonadota</taxon>
        <taxon>Alphaproteobacteria</taxon>
        <taxon>environmental samples</taxon>
    </lineage>
</organism>
<feature type="compositionally biased region" description="Basic and acidic residues" evidence="1">
    <location>
        <begin position="224"/>
        <end position="246"/>
    </location>
</feature>
<evidence type="ECO:0000313" key="3">
    <source>
        <dbReference type="EMBL" id="CBW47101.1"/>
    </source>
</evidence>
<gene>
    <name evidence="3" type="primary">aoxB</name>
</gene>
<feature type="region of interest" description="Disordered" evidence="1">
    <location>
        <begin position="147"/>
        <end position="402"/>
    </location>
</feature>
<feature type="region of interest" description="Disordered" evidence="1">
    <location>
        <begin position="36"/>
        <end position="81"/>
    </location>
</feature>
<reference evidence="3" key="1">
    <citation type="journal article" date="2013" name="Sci. Total Environ.">
        <title>Bacteria diversity and arsenic mobilization in rock biofilm from an ancient gold and arsenic mine.</title>
        <authorList>
            <person name="Tomczyk-Zak K."/>
            <person name="Kaczanowski S."/>
            <person name="Drewniak L."/>
            <person name="Dmoch L."/>
            <person name="Sklodowska A."/>
            <person name="Zielenkiewicz U."/>
        </authorList>
    </citation>
    <scope>NUCLEOTIDE SEQUENCE</scope>
</reference>
<evidence type="ECO:0000259" key="2">
    <source>
        <dbReference type="Pfam" id="PF18465"/>
    </source>
</evidence>
<evidence type="ECO:0000256" key="1">
    <source>
        <dbReference type="SAM" id="MobiDB-lite"/>
    </source>
</evidence>
<sequence length="402" mass="45024">CIVGCGYHVYKWPESAEGGRAPNQNALGLDFRQQLAAAHADHDPGDAQRDRGRRRPALQHHDPARQGLLGEPGPLLGPRRADGDLHVLAAGRCQGAAPGTAPLHRRPVDRHHLGRGDADLCRARQEGARQRGPERCRLQLLRPRRRGRRLREHLGHRQADVHRAADSDGADPQPSGLQLRVPRHARHGRRRAQQRLRGCGARRLHRGHRREPVRDPDQLLPRALDPEPPRRDDGEAQEVLPRREPAGRALHLHRSAPHQHDRRGGAGRQGSRAPSRHRAGDRHRALQRTPHARRGERLDRQGLHRQAHDGLRRGRQGEPPLARRVQPDHRRLRREAPAGGGVGIQAEGGRQGPAHDARLRERHHLGQRQLPDPVGARGSRARHAQRRPARHGLRPDGGHQEG</sequence>
<dbReference type="Gene3D" id="3.30.200.200">
    <property type="match status" value="1"/>
</dbReference>
<feature type="compositionally biased region" description="Basic residues" evidence="1">
    <location>
        <begin position="379"/>
        <end position="392"/>
    </location>
</feature>
<feature type="non-terminal residue" evidence="3">
    <location>
        <position position="1"/>
    </location>
</feature>
<feature type="region of interest" description="Disordered" evidence="1">
    <location>
        <begin position="95"/>
        <end position="116"/>
    </location>
</feature>
<feature type="compositionally biased region" description="Basic and acidic residues" evidence="1">
    <location>
        <begin position="152"/>
        <end position="166"/>
    </location>
</feature>
<feature type="non-terminal residue" evidence="3">
    <location>
        <position position="402"/>
    </location>
</feature>
<proteinExistence type="predicted"/>
<feature type="compositionally biased region" description="Basic residues" evidence="1">
    <location>
        <begin position="181"/>
        <end position="209"/>
    </location>
</feature>
<dbReference type="Pfam" id="PF18465">
    <property type="entry name" value="Rieske_3"/>
    <property type="match status" value="1"/>
</dbReference>
<feature type="domain" description="Arsenite oxidase subunit AioA/Iodate reductase subunit IdrA 3Fe-4S cluster" evidence="2">
    <location>
        <begin position="1"/>
        <end position="39"/>
    </location>
</feature>
<feature type="compositionally biased region" description="Basic and acidic residues" evidence="1">
    <location>
        <begin position="293"/>
        <end position="316"/>
    </location>
</feature>
<accession>E5AK87</accession>
<name>E5AK87_9PROT</name>